<dbReference type="InterPro" id="IPR051176">
    <property type="entry name" value="Cent_Immune-Sig_Mod"/>
</dbReference>
<dbReference type="SMART" id="SM00240">
    <property type="entry name" value="FHA"/>
    <property type="match status" value="1"/>
</dbReference>
<dbReference type="PANTHER" id="PTHR15715">
    <property type="entry name" value="CENTROSOMAL PROTEIN OF 170 KDA"/>
    <property type="match status" value="1"/>
</dbReference>
<keyword evidence="5" id="KW-1185">Reference proteome</keyword>
<dbReference type="Proteomes" id="UP000242146">
    <property type="component" value="Unassembled WGS sequence"/>
</dbReference>
<organism evidence="4 5">
    <name type="scientific">Hesseltinella vesiculosa</name>
    <dbReference type="NCBI Taxonomy" id="101127"/>
    <lineage>
        <taxon>Eukaryota</taxon>
        <taxon>Fungi</taxon>
        <taxon>Fungi incertae sedis</taxon>
        <taxon>Mucoromycota</taxon>
        <taxon>Mucoromycotina</taxon>
        <taxon>Mucoromycetes</taxon>
        <taxon>Mucorales</taxon>
        <taxon>Cunninghamellaceae</taxon>
        <taxon>Hesseltinella</taxon>
    </lineage>
</organism>
<keyword evidence="1" id="KW-0175">Coiled coil</keyword>
<dbReference type="Gene3D" id="2.60.200.20">
    <property type="match status" value="1"/>
</dbReference>
<sequence length="265" mass="29793">MNKTHATTAVLNDNRPGPNYTVVLQPQTNQFPTKTLEIRPGTQCKIGRQSGAKTAPKPLNGYFDSKVLSRTHAVVWCDQQGVFIRDTKSSNGTFLNGLRLSKEGEESTPFALKTGDYIEFGIDIFSEDNNVLLYQKVACYVAVFNTTLEQLDRSTLQQFNINPDYNNSYQIDPYPPRRSSTSSLSTITYHSVNNKYPASPTSKSKRSKNLDLLVAKLEAELERSQQMEKELKVMAAKMTDLNKTQEVDQVKTSASTNTNEFEGWK</sequence>
<proteinExistence type="predicted"/>
<evidence type="ECO:0000259" key="3">
    <source>
        <dbReference type="PROSITE" id="PS50006"/>
    </source>
</evidence>
<evidence type="ECO:0000256" key="1">
    <source>
        <dbReference type="SAM" id="Coils"/>
    </source>
</evidence>
<protein>
    <submittedName>
        <fullName evidence="4">SMAD/FHA domain-containing protein</fullName>
    </submittedName>
</protein>
<feature type="coiled-coil region" evidence="1">
    <location>
        <begin position="207"/>
        <end position="244"/>
    </location>
</feature>
<feature type="region of interest" description="Disordered" evidence="2">
    <location>
        <begin position="246"/>
        <end position="265"/>
    </location>
</feature>
<evidence type="ECO:0000256" key="2">
    <source>
        <dbReference type="SAM" id="MobiDB-lite"/>
    </source>
</evidence>
<dbReference type="EMBL" id="MCGT01000002">
    <property type="protein sequence ID" value="ORX61889.1"/>
    <property type="molecule type" value="Genomic_DNA"/>
</dbReference>
<dbReference type="InterPro" id="IPR008984">
    <property type="entry name" value="SMAD_FHA_dom_sf"/>
</dbReference>
<dbReference type="STRING" id="101127.A0A1X2GV47"/>
<comment type="caution">
    <text evidence="4">The sequence shown here is derived from an EMBL/GenBank/DDBJ whole genome shotgun (WGS) entry which is preliminary data.</text>
</comment>
<dbReference type="InterPro" id="IPR000253">
    <property type="entry name" value="FHA_dom"/>
</dbReference>
<reference evidence="4 5" key="1">
    <citation type="submission" date="2016-07" db="EMBL/GenBank/DDBJ databases">
        <title>Pervasive Adenine N6-methylation of Active Genes in Fungi.</title>
        <authorList>
            <consortium name="DOE Joint Genome Institute"/>
            <person name="Mondo S.J."/>
            <person name="Dannebaum R.O."/>
            <person name="Kuo R.C."/>
            <person name="Labutti K."/>
            <person name="Haridas S."/>
            <person name="Kuo A."/>
            <person name="Salamov A."/>
            <person name="Ahrendt S.R."/>
            <person name="Lipzen A."/>
            <person name="Sullivan W."/>
            <person name="Andreopoulos W.B."/>
            <person name="Clum A."/>
            <person name="Lindquist E."/>
            <person name="Daum C."/>
            <person name="Ramamoorthy G.K."/>
            <person name="Gryganskyi A."/>
            <person name="Culley D."/>
            <person name="Magnuson J.K."/>
            <person name="James T.Y."/>
            <person name="O'Malley M.A."/>
            <person name="Stajich J.E."/>
            <person name="Spatafora J.W."/>
            <person name="Visel A."/>
            <person name="Grigoriev I.V."/>
        </authorList>
    </citation>
    <scope>NUCLEOTIDE SEQUENCE [LARGE SCALE GENOMIC DNA]</scope>
    <source>
        <strain evidence="4 5">NRRL 3301</strain>
    </source>
</reference>
<name>A0A1X2GV47_9FUNG</name>
<feature type="domain" description="FHA" evidence="3">
    <location>
        <begin position="44"/>
        <end position="100"/>
    </location>
</feature>
<dbReference type="SUPFAM" id="SSF49879">
    <property type="entry name" value="SMAD/FHA domain"/>
    <property type="match status" value="1"/>
</dbReference>
<dbReference type="Pfam" id="PF00498">
    <property type="entry name" value="FHA"/>
    <property type="match status" value="1"/>
</dbReference>
<dbReference type="GO" id="GO:0005737">
    <property type="term" value="C:cytoplasm"/>
    <property type="evidence" value="ECO:0007669"/>
    <property type="project" value="TreeGrafter"/>
</dbReference>
<accession>A0A1X2GV47</accession>
<dbReference type="PROSITE" id="PS50006">
    <property type="entry name" value="FHA_DOMAIN"/>
    <property type="match status" value="1"/>
</dbReference>
<dbReference type="PANTHER" id="PTHR15715:SF37">
    <property type="entry name" value="LD47843P"/>
    <property type="match status" value="1"/>
</dbReference>
<feature type="compositionally biased region" description="Polar residues" evidence="2">
    <location>
        <begin position="250"/>
        <end position="265"/>
    </location>
</feature>
<evidence type="ECO:0000313" key="5">
    <source>
        <dbReference type="Proteomes" id="UP000242146"/>
    </source>
</evidence>
<dbReference type="AlphaFoldDB" id="A0A1X2GV47"/>
<evidence type="ECO:0000313" key="4">
    <source>
        <dbReference type="EMBL" id="ORX61889.1"/>
    </source>
</evidence>
<dbReference type="OrthoDB" id="687730at2759"/>
<gene>
    <name evidence="4" type="ORF">DM01DRAFT_316700</name>
</gene>